<organism evidence="2 3">
    <name type="scientific">Cryomyces antarcticus</name>
    <dbReference type="NCBI Taxonomy" id="329879"/>
    <lineage>
        <taxon>Eukaryota</taxon>
        <taxon>Fungi</taxon>
        <taxon>Dikarya</taxon>
        <taxon>Ascomycota</taxon>
        <taxon>Pezizomycotina</taxon>
        <taxon>Dothideomycetes</taxon>
        <taxon>Dothideomycetes incertae sedis</taxon>
        <taxon>Cryomyces</taxon>
    </lineage>
</organism>
<gene>
    <name evidence="2" type="ORF">LTR16_011942</name>
</gene>
<accession>A0ABR0M119</accession>
<proteinExistence type="predicted"/>
<dbReference type="InterPro" id="IPR002347">
    <property type="entry name" value="SDR_fam"/>
</dbReference>
<dbReference type="Gene3D" id="3.40.50.720">
    <property type="entry name" value="NAD(P)-binding Rossmann-like Domain"/>
    <property type="match status" value="1"/>
</dbReference>
<dbReference type="Pfam" id="PF00106">
    <property type="entry name" value="adh_short"/>
    <property type="match status" value="1"/>
</dbReference>
<feature type="non-terminal residue" evidence="2">
    <location>
        <position position="91"/>
    </location>
</feature>
<feature type="non-terminal residue" evidence="2">
    <location>
        <position position="1"/>
    </location>
</feature>
<dbReference type="PANTHER" id="PTHR43157:SF31">
    <property type="entry name" value="PHOSPHATIDYLINOSITOL-GLYCAN BIOSYNTHESIS CLASS F PROTEIN"/>
    <property type="match status" value="1"/>
</dbReference>
<evidence type="ECO:0000313" key="3">
    <source>
        <dbReference type="Proteomes" id="UP001357485"/>
    </source>
</evidence>
<dbReference type="SUPFAM" id="SSF51735">
    <property type="entry name" value="NAD(P)-binding Rossmann-fold domains"/>
    <property type="match status" value="1"/>
</dbReference>
<dbReference type="EMBL" id="JAVRRA010003901">
    <property type="protein sequence ID" value="KAK5275948.1"/>
    <property type="molecule type" value="Genomic_DNA"/>
</dbReference>
<keyword evidence="1" id="KW-0560">Oxidoreductase</keyword>
<comment type="caution">
    <text evidence="2">The sequence shown here is derived from an EMBL/GenBank/DDBJ whole genome shotgun (WGS) entry which is preliminary data.</text>
</comment>
<dbReference type="PANTHER" id="PTHR43157">
    <property type="entry name" value="PHOSPHATIDYLINOSITOL-GLYCAN BIOSYNTHESIS CLASS F PROTEIN-RELATED"/>
    <property type="match status" value="1"/>
</dbReference>
<dbReference type="InterPro" id="IPR036291">
    <property type="entry name" value="NAD(P)-bd_dom_sf"/>
</dbReference>
<name>A0ABR0M119_9PEZI</name>
<keyword evidence="3" id="KW-1185">Reference proteome</keyword>
<evidence type="ECO:0000256" key="1">
    <source>
        <dbReference type="ARBA" id="ARBA00023002"/>
    </source>
</evidence>
<protein>
    <submittedName>
        <fullName evidence="2">Uncharacterized protein</fullName>
    </submittedName>
</protein>
<evidence type="ECO:0000313" key="2">
    <source>
        <dbReference type="EMBL" id="KAK5275948.1"/>
    </source>
</evidence>
<sequence length="91" mass="10022">PYYDCTGKTIIVTGANVGLGFEAAKHFVRLGAEKVVLGVRSLEKGEAAKKRIEGREKRSGVVEVWIVDLLSYESVKEFAKRADGLRRLDAV</sequence>
<dbReference type="Proteomes" id="UP001357485">
    <property type="component" value="Unassembled WGS sequence"/>
</dbReference>
<reference evidence="2 3" key="1">
    <citation type="submission" date="2023-08" db="EMBL/GenBank/DDBJ databases">
        <title>Black Yeasts Isolated from many extreme environments.</title>
        <authorList>
            <person name="Coleine C."/>
            <person name="Stajich J.E."/>
            <person name="Selbmann L."/>
        </authorList>
    </citation>
    <scope>NUCLEOTIDE SEQUENCE [LARGE SCALE GENOMIC DNA]</scope>
    <source>
        <strain evidence="2 3">CCFEE 536</strain>
    </source>
</reference>